<dbReference type="InterPro" id="IPR036402">
    <property type="entry name" value="EF-Ts_dimer_sf"/>
</dbReference>
<evidence type="ECO:0000313" key="11">
    <source>
        <dbReference type="Proteomes" id="UP001320898"/>
    </source>
</evidence>
<evidence type="ECO:0000259" key="9">
    <source>
        <dbReference type="Pfam" id="PF00889"/>
    </source>
</evidence>
<keyword evidence="5 6" id="KW-0648">Protein biosynthesis</keyword>
<gene>
    <name evidence="6 10" type="primary">tsf</name>
    <name evidence="10" type="ORF">MUB46_21115</name>
</gene>
<evidence type="ECO:0000313" key="10">
    <source>
        <dbReference type="EMBL" id="MCT8974376.1"/>
    </source>
</evidence>
<dbReference type="Gene3D" id="3.30.479.20">
    <property type="entry name" value="Elongation factor Ts, dimerisation domain"/>
    <property type="match status" value="2"/>
</dbReference>
<feature type="region of interest" description="Involved in Mg(2+) ion dislocation from EF-Tu" evidence="6">
    <location>
        <begin position="80"/>
        <end position="83"/>
    </location>
</feature>
<evidence type="ECO:0000256" key="7">
    <source>
        <dbReference type="RuleBase" id="RU000642"/>
    </source>
</evidence>
<dbReference type="InterPro" id="IPR001816">
    <property type="entry name" value="Transl_elong_EFTs/EF1B"/>
</dbReference>
<dbReference type="Pfam" id="PF00889">
    <property type="entry name" value="EF_TS"/>
    <property type="match status" value="1"/>
</dbReference>
<comment type="caution">
    <text evidence="10">The sequence shown here is derived from an EMBL/GenBank/DDBJ whole genome shotgun (WGS) entry which is preliminary data.</text>
</comment>
<evidence type="ECO:0000256" key="4">
    <source>
        <dbReference type="ARBA" id="ARBA00022768"/>
    </source>
</evidence>
<dbReference type="InterPro" id="IPR009060">
    <property type="entry name" value="UBA-like_sf"/>
</dbReference>
<comment type="function">
    <text evidence="6 7">Associates with the EF-Tu.GDP complex and induces the exchange of GDP to GTP. It remains bound to the aminoacyl-tRNA.EF-Tu.GTP complex up to the GTP hydrolysis stage on the ribosome.</text>
</comment>
<dbReference type="HAMAP" id="MF_00050">
    <property type="entry name" value="EF_Ts"/>
    <property type="match status" value="1"/>
</dbReference>
<protein>
    <recommendedName>
        <fullName evidence="2 6">Elongation factor Ts</fullName>
        <shortName evidence="6">EF-Ts</shortName>
    </recommendedName>
</protein>
<evidence type="ECO:0000256" key="3">
    <source>
        <dbReference type="ARBA" id="ARBA00022490"/>
    </source>
</evidence>
<dbReference type="RefSeq" id="WP_261617963.1">
    <property type="nucleotide sequence ID" value="NZ_JALIDZ010000012.1"/>
</dbReference>
<keyword evidence="11" id="KW-1185">Reference proteome</keyword>
<dbReference type="PANTHER" id="PTHR11741">
    <property type="entry name" value="ELONGATION FACTOR TS"/>
    <property type="match status" value="1"/>
</dbReference>
<keyword evidence="3 6" id="KW-0963">Cytoplasm</keyword>
<evidence type="ECO:0000256" key="1">
    <source>
        <dbReference type="ARBA" id="ARBA00005532"/>
    </source>
</evidence>
<dbReference type="Gene3D" id="1.10.8.10">
    <property type="entry name" value="DNA helicase RuvA subunit, C-terminal domain"/>
    <property type="match status" value="1"/>
</dbReference>
<dbReference type="SUPFAM" id="SSF46934">
    <property type="entry name" value="UBA-like"/>
    <property type="match status" value="1"/>
</dbReference>
<keyword evidence="4 6" id="KW-0251">Elongation factor</keyword>
<proteinExistence type="inferred from homology"/>
<evidence type="ECO:0000256" key="8">
    <source>
        <dbReference type="RuleBase" id="RU000643"/>
    </source>
</evidence>
<feature type="domain" description="Translation elongation factor EFTs/EF1B dimerisation" evidence="9">
    <location>
        <begin position="71"/>
        <end position="289"/>
    </location>
</feature>
<dbReference type="InterPro" id="IPR014039">
    <property type="entry name" value="Transl_elong_EFTs/EF1B_dimer"/>
</dbReference>
<comment type="subcellular location">
    <subcellularLocation>
        <location evidence="6 8">Cytoplasm</location>
    </subcellularLocation>
</comment>
<organism evidence="10 11">
    <name type="scientific">Microbaculum marinisediminis</name>
    <dbReference type="NCBI Taxonomy" id="2931392"/>
    <lineage>
        <taxon>Bacteria</taxon>
        <taxon>Pseudomonadati</taxon>
        <taxon>Pseudomonadota</taxon>
        <taxon>Alphaproteobacteria</taxon>
        <taxon>Hyphomicrobiales</taxon>
        <taxon>Tepidamorphaceae</taxon>
        <taxon>Microbaculum</taxon>
    </lineage>
</organism>
<dbReference type="InterPro" id="IPR018101">
    <property type="entry name" value="Transl_elong_Ts_CS"/>
</dbReference>
<dbReference type="FunFam" id="1.10.286.20:FF:000001">
    <property type="entry name" value="Elongation factor Ts"/>
    <property type="match status" value="1"/>
</dbReference>
<evidence type="ECO:0000256" key="6">
    <source>
        <dbReference type="HAMAP-Rule" id="MF_00050"/>
    </source>
</evidence>
<comment type="similarity">
    <text evidence="1 6 7">Belongs to the EF-Ts family.</text>
</comment>
<dbReference type="FunFam" id="1.10.8.10:FF:000001">
    <property type="entry name" value="Elongation factor Ts"/>
    <property type="match status" value="1"/>
</dbReference>
<dbReference type="PANTHER" id="PTHR11741:SF0">
    <property type="entry name" value="ELONGATION FACTOR TS, MITOCHONDRIAL"/>
    <property type="match status" value="1"/>
</dbReference>
<dbReference type="GO" id="GO:0003746">
    <property type="term" value="F:translation elongation factor activity"/>
    <property type="evidence" value="ECO:0007669"/>
    <property type="project" value="UniProtKB-UniRule"/>
</dbReference>
<dbReference type="Proteomes" id="UP001320898">
    <property type="component" value="Unassembled WGS sequence"/>
</dbReference>
<evidence type="ECO:0000256" key="2">
    <source>
        <dbReference type="ARBA" id="ARBA00016956"/>
    </source>
</evidence>
<dbReference type="SUPFAM" id="SSF54713">
    <property type="entry name" value="Elongation factor Ts (EF-Ts), dimerisation domain"/>
    <property type="match status" value="2"/>
</dbReference>
<dbReference type="CDD" id="cd14275">
    <property type="entry name" value="UBA_EF-Ts"/>
    <property type="match status" value="1"/>
</dbReference>
<accession>A0AAW5R268</accession>
<dbReference type="AlphaFoldDB" id="A0AAW5R268"/>
<dbReference type="NCBIfam" id="TIGR00116">
    <property type="entry name" value="tsf"/>
    <property type="match status" value="1"/>
</dbReference>
<reference evidence="10 11" key="1">
    <citation type="submission" date="2022-04" db="EMBL/GenBank/DDBJ databases">
        <authorList>
            <person name="Ye Y.-Q."/>
            <person name="Du Z.-J."/>
        </authorList>
    </citation>
    <scope>NUCLEOTIDE SEQUENCE [LARGE SCALE GENOMIC DNA]</scope>
    <source>
        <strain evidence="10 11">A6E488</strain>
    </source>
</reference>
<name>A0AAW5R268_9HYPH</name>
<sequence>MANITASMVKELRDQTGAGMMDCKAALAETDGDMEAAVDWLRAKGLSKAAKKAGRVAAEGLVAVAGDGNKGVVVEVNAETDFVARNDLFQEMVRKIADVALSVGGDFAALSQATFPGTDKTVADHVQEMVGQIGENMSLRRSAGFEVTPGAVASYIHSATGPSVGRIGVLVALESAGDKDKLATLGKQIAMHVAATNPLAVDVDGVDATVVERERAVYREQAKESGKPDEIVEKMVEGRIRKFYEESVLLKQAFVIDPDNTVEKAVKTAEADVGAPIKVVGFERFALGEGIEKEEADFAAEVAAAARG</sequence>
<evidence type="ECO:0000256" key="5">
    <source>
        <dbReference type="ARBA" id="ARBA00022917"/>
    </source>
</evidence>
<dbReference type="PROSITE" id="PS01127">
    <property type="entry name" value="EF_TS_2"/>
    <property type="match status" value="1"/>
</dbReference>
<dbReference type="GO" id="GO:0005737">
    <property type="term" value="C:cytoplasm"/>
    <property type="evidence" value="ECO:0007669"/>
    <property type="project" value="UniProtKB-SubCell"/>
</dbReference>
<dbReference type="EMBL" id="JALIDZ010000012">
    <property type="protein sequence ID" value="MCT8974376.1"/>
    <property type="molecule type" value="Genomic_DNA"/>
</dbReference>
<dbReference type="Gene3D" id="1.10.286.20">
    <property type="match status" value="1"/>
</dbReference>